<proteinExistence type="predicted"/>
<protein>
    <submittedName>
        <fullName evidence="1">Uncharacterized protein</fullName>
    </submittedName>
</protein>
<evidence type="ECO:0000313" key="2">
    <source>
        <dbReference type="Proteomes" id="UP001234297"/>
    </source>
</evidence>
<reference evidence="1 2" key="1">
    <citation type="journal article" date="2022" name="Hortic Res">
        <title>A haplotype resolved chromosomal level avocado genome allows analysis of novel avocado genes.</title>
        <authorList>
            <person name="Nath O."/>
            <person name="Fletcher S.J."/>
            <person name="Hayward A."/>
            <person name="Shaw L.M."/>
            <person name="Masouleh A.K."/>
            <person name="Furtado A."/>
            <person name="Henry R.J."/>
            <person name="Mitter N."/>
        </authorList>
    </citation>
    <scope>NUCLEOTIDE SEQUENCE [LARGE SCALE GENOMIC DNA]</scope>
    <source>
        <strain evidence="2">cv. Hass</strain>
    </source>
</reference>
<dbReference type="EMBL" id="CM056812">
    <property type="protein sequence ID" value="KAJ8618455.1"/>
    <property type="molecule type" value="Genomic_DNA"/>
</dbReference>
<dbReference type="Proteomes" id="UP001234297">
    <property type="component" value="Chromosome 4"/>
</dbReference>
<keyword evidence="2" id="KW-1185">Reference proteome</keyword>
<sequence>MRTKSSHSIFFSLIVLTFFPHLIASDPQINLIKLGCSQYYATSTSSFFSDLNATFSNIQSQLISATFATAQSNQIYTLFQCRPYLSTSDCLSCFSASERQIRNCSAANGARVVYDGCYLRYESDDFFNQTTLAGDVLQCGGNRTASEKEFGAVVDGLLTDLCKAAPRIGGFFAAGKRGVGVDGDVVYGVAQCVETVGRSGCEECLQVAYGNVKGCPPDVDGRAFDAGCFLRYSDTAFFGDNQTTDLAPFLQPNTGGSSNKKAIIVGIIGGAAFILLILIIVLLGRLKKIRSTGERDTFGATELRGPKNYHYNDLKFATRNFNEKCKLGEGGFGDVYKGVLKNGNTVAVKKLMISQSLVAHDIMLNRGYTAPEYAINGQLSEKVDTYSYGVVVLEIISGRKCSHIKTEPVTQYLLEWAWRLYEEDLLMELLDESLNPNEYSADEVKKVIRIALMCTQSPASRPTMSDVVVLLLSRGGLGTRLNRPAFIDATNNRTFTRVHNDARTDTSTSTASSASNATVTISQLSAR</sequence>
<organism evidence="1 2">
    <name type="scientific">Persea americana</name>
    <name type="common">Avocado</name>
    <dbReference type="NCBI Taxonomy" id="3435"/>
    <lineage>
        <taxon>Eukaryota</taxon>
        <taxon>Viridiplantae</taxon>
        <taxon>Streptophyta</taxon>
        <taxon>Embryophyta</taxon>
        <taxon>Tracheophyta</taxon>
        <taxon>Spermatophyta</taxon>
        <taxon>Magnoliopsida</taxon>
        <taxon>Magnoliidae</taxon>
        <taxon>Laurales</taxon>
        <taxon>Lauraceae</taxon>
        <taxon>Persea</taxon>
    </lineage>
</organism>
<accession>A0ACC2KBH9</accession>
<evidence type="ECO:0000313" key="1">
    <source>
        <dbReference type="EMBL" id="KAJ8618455.1"/>
    </source>
</evidence>
<comment type="caution">
    <text evidence="1">The sequence shown here is derived from an EMBL/GenBank/DDBJ whole genome shotgun (WGS) entry which is preliminary data.</text>
</comment>
<gene>
    <name evidence="1" type="ORF">MRB53_014641</name>
</gene>
<name>A0ACC2KBH9_PERAE</name>